<evidence type="ECO:0000256" key="2">
    <source>
        <dbReference type="ARBA" id="ARBA00022475"/>
    </source>
</evidence>
<dbReference type="Proteomes" id="UP000051884">
    <property type="component" value="Unassembled WGS sequence"/>
</dbReference>
<evidence type="ECO:0000256" key="8">
    <source>
        <dbReference type="ARBA" id="ARBA00035585"/>
    </source>
</evidence>
<keyword evidence="10" id="KW-0915">Sodium</keyword>
<evidence type="ECO:0000256" key="4">
    <source>
        <dbReference type="ARBA" id="ARBA00022989"/>
    </source>
</evidence>
<dbReference type="EMBL" id="JQCH01000001">
    <property type="protein sequence ID" value="KRO11422.1"/>
    <property type="molecule type" value="Genomic_DNA"/>
</dbReference>
<comment type="subcellular location">
    <subcellularLocation>
        <location evidence="1 10">Cell membrane</location>
        <topology evidence="1 10">Multi-pass membrane protein</topology>
    </subcellularLocation>
</comment>
<keyword evidence="4 10" id="KW-1133">Transmembrane helix</keyword>
<name>A0ABR5Q868_9LACO</name>
<comment type="activity regulation">
    <text evidence="10">Na(+) is not transported, but it plays an essential structural role and its presence is essential for fluoride channel function.</text>
</comment>
<evidence type="ECO:0000256" key="5">
    <source>
        <dbReference type="ARBA" id="ARBA00023136"/>
    </source>
</evidence>
<comment type="similarity">
    <text evidence="7 10">Belongs to the fluoride channel Fluc/FEX (TC 1.A.43) family.</text>
</comment>
<feature type="transmembrane region" description="Helical" evidence="10">
    <location>
        <begin position="94"/>
        <end position="117"/>
    </location>
</feature>
<reference evidence="11 12" key="1">
    <citation type="journal article" date="2015" name="Genome Announc.">
        <title>Expanding the biotechnology potential of lactobacilli through comparative genomics of 213 strains and associated genera.</title>
        <authorList>
            <person name="Sun Z."/>
            <person name="Harris H.M."/>
            <person name="McCann A."/>
            <person name="Guo C."/>
            <person name="Argimon S."/>
            <person name="Zhang W."/>
            <person name="Yang X."/>
            <person name="Jeffery I.B."/>
            <person name="Cooney J.C."/>
            <person name="Kagawa T.F."/>
            <person name="Liu W."/>
            <person name="Song Y."/>
            <person name="Salvetti E."/>
            <person name="Wrobel A."/>
            <person name="Rasinkangas P."/>
            <person name="Parkhill J."/>
            <person name="Rea M.C."/>
            <person name="O'Sullivan O."/>
            <person name="Ritari J."/>
            <person name="Douillard F.P."/>
            <person name="Paul Ross R."/>
            <person name="Yang R."/>
            <person name="Briner A.E."/>
            <person name="Felis G.E."/>
            <person name="de Vos W.M."/>
            <person name="Barrangou R."/>
            <person name="Klaenhammer T.R."/>
            <person name="Caufield P.W."/>
            <person name="Cui Y."/>
            <person name="Zhang H."/>
            <person name="O'Toole P.W."/>
        </authorList>
    </citation>
    <scope>NUCLEOTIDE SEQUENCE [LARGE SCALE GENOMIC DNA]</scope>
    <source>
        <strain evidence="11 12">DSM 26202</strain>
    </source>
</reference>
<evidence type="ECO:0000313" key="11">
    <source>
        <dbReference type="EMBL" id="KRO11422.1"/>
    </source>
</evidence>
<evidence type="ECO:0000256" key="10">
    <source>
        <dbReference type="HAMAP-Rule" id="MF_00454"/>
    </source>
</evidence>
<keyword evidence="6 10" id="KW-0407">Ion channel</keyword>
<evidence type="ECO:0000256" key="3">
    <source>
        <dbReference type="ARBA" id="ARBA00022692"/>
    </source>
</evidence>
<feature type="transmembrane region" description="Helical" evidence="10">
    <location>
        <begin position="35"/>
        <end position="55"/>
    </location>
</feature>
<dbReference type="HAMAP" id="MF_00454">
    <property type="entry name" value="FluC"/>
    <property type="match status" value="1"/>
</dbReference>
<evidence type="ECO:0000256" key="7">
    <source>
        <dbReference type="ARBA" id="ARBA00035120"/>
    </source>
</evidence>
<dbReference type="Pfam" id="PF02537">
    <property type="entry name" value="CRCB"/>
    <property type="match status" value="1"/>
</dbReference>
<keyword evidence="2 10" id="KW-1003">Cell membrane</keyword>
<feature type="transmembrane region" description="Helical" evidence="10">
    <location>
        <begin position="67"/>
        <end position="88"/>
    </location>
</feature>
<keyword evidence="5 10" id="KW-0472">Membrane</keyword>
<feature type="binding site" evidence="10">
    <location>
        <position position="76"/>
    </location>
    <ligand>
        <name>Na(+)</name>
        <dbReference type="ChEBI" id="CHEBI:29101"/>
        <note>structural</note>
    </ligand>
</feature>
<keyword evidence="12" id="KW-1185">Reference proteome</keyword>
<comment type="caution">
    <text evidence="11">The sequence shown here is derived from an EMBL/GenBank/DDBJ whole genome shotgun (WGS) entry which is preliminary data.</text>
</comment>
<feature type="binding site" evidence="10">
    <location>
        <position position="73"/>
    </location>
    <ligand>
        <name>Na(+)</name>
        <dbReference type="ChEBI" id="CHEBI:29101"/>
        <note>structural</note>
    </ligand>
</feature>
<comment type="function">
    <text evidence="9 10">Fluoride-specific ion channel. Important for reducing fluoride concentration in the cell, thus reducing its toxicity.</text>
</comment>
<keyword evidence="10" id="KW-0813">Transport</keyword>
<keyword evidence="10" id="KW-0406">Ion transport</keyword>
<keyword evidence="10" id="KW-0479">Metal-binding</keyword>
<dbReference type="PANTHER" id="PTHR28259:SF1">
    <property type="entry name" value="FLUORIDE EXPORT PROTEIN 1-RELATED"/>
    <property type="match status" value="1"/>
</dbReference>
<keyword evidence="3 10" id="KW-0812">Transmembrane</keyword>
<comment type="catalytic activity">
    <reaction evidence="8">
        <text>fluoride(in) = fluoride(out)</text>
        <dbReference type="Rhea" id="RHEA:76159"/>
        <dbReference type="ChEBI" id="CHEBI:17051"/>
    </reaction>
    <physiologicalReaction direction="left-to-right" evidence="8">
        <dbReference type="Rhea" id="RHEA:76160"/>
    </physiologicalReaction>
</comment>
<evidence type="ECO:0000256" key="1">
    <source>
        <dbReference type="ARBA" id="ARBA00004651"/>
    </source>
</evidence>
<proteinExistence type="inferred from homology"/>
<dbReference type="PANTHER" id="PTHR28259">
    <property type="entry name" value="FLUORIDE EXPORT PROTEIN 1-RELATED"/>
    <property type="match status" value="1"/>
</dbReference>
<gene>
    <name evidence="10" type="primary">fluC</name>
    <name evidence="10" type="synonym">crcB</name>
    <name evidence="11" type="ORF">IV59_GL000162</name>
</gene>
<dbReference type="RefSeq" id="WP_041092671.1">
    <property type="nucleotide sequence ID" value="NZ_JQCH01000001.1"/>
</dbReference>
<accession>A0ABR5Q868</accession>
<dbReference type="InterPro" id="IPR003691">
    <property type="entry name" value="FluC"/>
</dbReference>
<sequence>MKKYLAVLIFGTFGGICRTAISNLFVLSNHFPLGTLIVNLIGCFLFSIAIHYIALTFPLNSDIISGLSVGFVGAFTTFSGLSVDSIILLHSHEYLLLGIYNSASIIGGIGFAILGILTSQHLISRREHW</sequence>
<evidence type="ECO:0000313" key="12">
    <source>
        <dbReference type="Proteomes" id="UP000051884"/>
    </source>
</evidence>
<organism evidence="11 12">
    <name type="scientific">Paucilactobacillus hokkaidonensis</name>
    <dbReference type="NCBI Taxonomy" id="1193095"/>
    <lineage>
        <taxon>Bacteria</taxon>
        <taxon>Bacillati</taxon>
        <taxon>Bacillota</taxon>
        <taxon>Bacilli</taxon>
        <taxon>Lactobacillales</taxon>
        <taxon>Lactobacillaceae</taxon>
        <taxon>Paucilactobacillus</taxon>
    </lineage>
</organism>
<evidence type="ECO:0000256" key="6">
    <source>
        <dbReference type="ARBA" id="ARBA00023303"/>
    </source>
</evidence>
<evidence type="ECO:0000256" key="9">
    <source>
        <dbReference type="ARBA" id="ARBA00049940"/>
    </source>
</evidence>
<protein>
    <recommendedName>
        <fullName evidence="10">Fluoride-specific ion channel FluC</fullName>
    </recommendedName>
</protein>